<keyword evidence="3" id="KW-1003">Cell membrane</keyword>
<dbReference type="PANTHER" id="PTHR24241">
    <property type="entry name" value="NEUROPEPTIDE RECEPTOR-RELATED G-PROTEIN COUPLED RECEPTOR"/>
    <property type="match status" value="1"/>
</dbReference>
<evidence type="ECO:0000256" key="7">
    <source>
        <dbReference type="ARBA" id="ARBA00023170"/>
    </source>
</evidence>
<evidence type="ECO:0000256" key="4">
    <source>
        <dbReference type="ARBA" id="ARBA00022692"/>
    </source>
</evidence>
<dbReference type="GO" id="GO:0005886">
    <property type="term" value="C:plasma membrane"/>
    <property type="evidence" value="ECO:0007669"/>
    <property type="project" value="UniProtKB-SubCell"/>
</dbReference>
<dbReference type="EMBL" id="JQDR03001742">
    <property type="protein sequence ID" value="KAA0203397.1"/>
    <property type="molecule type" value="Genomic_DNA"/>
</dbReference>
<feature type="domain" description="G-protein coupled receptors family 1 profile" evidence="9">
    <location>
        <begin position="77"/>
        <end position="151"/>
    </location>
</feature>
<comment type="caution">
    <text evidence="10">The sequence shown here is derived from an EMBL/GenBank/DDBJ whole genome shotgun (WGS) entry which is preliminary data.</text>
</comment>
<feature type="domain" description="G-protein coupled receptors family 1 profile" evidence="9">
    <location>
        <begin position="158"/>
        <end position="231"/>
    </location>
</feature>
<dbReference type="PRINTS" id="PR00237">
    <property type="entry name" value="GPCRRHODOPSN"/>
</dbReference>
<keyword evidence="7" id="KW-0675">Receptor</keyword>
<dbReference type="Proteomes" id="UP000711488">
    <property type="component" value="Unassembled WGS sequence"/>
</dbReference>
<dbReference type="InterPro" id="IPR000276">
    <property type="entry name" value="GPCR_Rhodpsn"/>
</dbReference>
<keyword evidence="4 8" id="KW-0812">Transmembrane</keyword>
<evidence type="ECO:0000256" key="1">
    <source>
        <dbReference type="ARBA" id="ARBA00004651"/>
    </source>
</evidence>
<evidence type="ECO:0000256" key="8">
    <source>
        <dbReference type="SAM" id="Phobius"/>
    </source>
</evidence>
<dbReference type="OrthoDB" id="6022667at2759"/>
<organism evidence="10">
    <name type="scientific">Hyalella azteca</name>
    <name type="common">Amphipod</name>
    <dbReference type="NCBI Taxonomy" id="294128"/>
    <lineage>
        <taxon>Eukaryota</taxon>
        <taxon>Metazoa</taxon>
        <taxon>Ecdysozoa</taxon>
        <taxon>Arthropoda</taxon>
        <taxon>Crustacea</taxon>
        <taxon>Multicrustacea</taxon>
        <taxon>Malacostraca</taxon>
        <taxon>Eumalacostraca</taxon>
        <taxon>Peracarida</taxon>
        <taxon>Amphipoda</taxon>
        <taxon>Senticaudata</taxon>
        <taxon>Talitrida</taxon>
        <taxon>Talitroidea</taxon>
        <taxon>Hyalellidae</taxon>
        <taxon>Hyalella</taxon>
    </lineage>
</organism>
<evidence type="ECO:0000259" key="9">
    <source>
        <dbReference type="PROSITE" id="PS50262"/>
    </source>
</evidence>
<name>A0A6A0HFZ1_HYAAZ</name>
<comment type="similarity">
    <text evidence="2">Belongs to the G-protein coupled receptor 1 family.</text>
</comment>
<comment type="subcellular location">
    <subcellularLocation>
        <location evidence="1">Cell membrane</location>
        <topology evidence="1">Multi-pass membrane protein</topology>
    </subcellularLocation>
</comment>
<accession>A0A6A0HFZ1</accession>
<evidence type="ECO:0000256" key="2">
    <source>
        <dbReference type="ARBA" id="ARBA00010663"/>
    </source>
</evidence>
<keyword evidence="5 8" id="KW-1133">Transmembrane helix</keyword>
<keyword evidence="6 8" id="KW-0472">Membrane</keyword>
<dbReference type="SUPFAM" id="SSF81321">
    <property type="entry name" value="Family A G protein-coupled receptor-like"/>
    <property type="match status" value="2"/>
</dbReference>
<feature type="transmembrane region" description="Helical" evidence="8">
    <location>
        <begin position="215"/>
        <end position="236"/>
    </location>
</feature>
<dbReference type="GO" id="GO:0032870">
    <property type="term" value="P:cellular response to hormone stimulus"/>
    <property type="evidence" value="ECO:0007669"/>
    <property type="project" value="TreeGrafter"/>
</dbReference>
<protein>
    <recommendedName>
        <fullName evidence="9">G-protein coupled receptors family 1 profile domain-containing protein</fullName>
    </recommendedName>
</protein>
<feature type="transmembrane region" description="Helical" evidence="8">
    <location>
        <begin position="98"/>
        <end position="123"/>
    </location>
</feature>
<evidence type="ECO:0000256" key="6">
    <source>
        <dbReference type="ARBA" id="ARBA00023136"/>
    </source>
</evidence>
<dbReference type="PROSITE" id="PS50262">
    <property type="entry name" value="G_PROTEIN_RECEP_F1_2"/>
    <property type="match status" value="2"/>
</dbReference>
<feature type="transmembrane region" description="Helical" evidence="8">
    <location>
        <begin position="64"/>
        <end position="86"/>
    </location>
</feature>
<evidence type="ECO:0000256" key="3">
    <source>
        <dbReference type="ARBA" id="ARBA00022475"/>
    </source>
</evidence>
<reference evidence="10" key="3">
    <citation type="submission" date="2019-06" db="EMBL/GenBank/DDBJ databases">
        <authorList>
            <person name="Poynton C."/>
            <person name="Hasenbein S."/>
            <person name="Benoit J.B."/>
            <person name="Sepulveda M.S."/>
            <person name="Poelchau M.F."/>
            <person name="Murali S.C."/>
            <person name="Chen S."/>
            <person name="Glastad K.M."/>
            <person name="Werren J.H."/>
            <person name="Vineis J.H."/>
            <person name="Bowen J.L."/>
            <person name="Friedrich M."/>
            <person name="Jones J."/>
            <person name="Robertson H.M."/>
            <person name="Feyereisen R."/>
            <person name="Mechler-Hickson A."/>
            <person name="Mathers N."/>
            <person name="Lee C.E."/>
            <person name="Colbourne J.K."/>
            <person name="Biales A."/>
            <person name="Johnston J.S."/>
            <person name="Wellborn G.A."/>
            <person name="Rosendale A.J."/>
            <person name="Cridge A.G."/>
            <person name="Munoz-Torres M.C."/>
            <person name="Bain P.A."/>
            <person name="Manny A.R."/>
            <person name="Major K.M."/>
            <person name="Lambert F.N."/>
            <person name="Vulpe C.D."/>
            <person name="Tuck P."/>
            <person name="Blalock B.J."/>
            <person name="Lin Y.-Y."/>
            <person name="Smith M.E."/>
            <person name="Ochoa-Acuna H."/>
            <person name="Chen M.-J.M."/>
            <person name="Childers C.P."/>
            <person name="Qu J."/>
            <person name="Dugan S."/>
            <person name="Lee S.L."/>
            <person name="Chao H."/>
            <person name="Dinh H."/>
            <person name="Han Y."/>
            <person name="Doddapaneni H."/>
            <person name="Worley K.C."/>
            <person name="Muzny D.M."/>
            <person name="Gibbs R.A."/>
            <person name="Richards S."/>
        </authorList>
    </citation>
    <scope>NUCLEOTIDE SEQUENCE</scope>
    <source>
        <strain evidence="10">HAZT.00-mixed</strain>
        <tissue evidence="10">Whole organism</tissue>
    </source>
</reference>
<feature type="transmembrane region" description="Helical" evidence="8">
    <location>
        <begin position="135"/>
        <end position="153"/>
    </location>
</feature>
<dbReference type="InterPro" id="IPR017452">
    <property type="entry name" value="GPCR_Rhodpsn_7TM"/>
</dbReference>
<reference evidence="10" key="1">
    <citation type="submission" date="2014-08" db="EMBL/GenBank/DDBJ databases">
        <authorList>
            <person name="Murali S."/>
            <person name="Richards S."/>
            <person name="Bandaranaike D."/>
            <person name="Bellair M."/>
            <person name="Blankenburg K."/>
            <person name="Chao H."/>
            <person name="Dinh H."/>
            <person name="Doddapaneni H."/>
            <person name="Dugan-Rocha S."/>
            <person name="Elkadiri S."/>
            <person name="Gnanaolivu R."/>
            <person name="Hughes D."/>
            <person name="Lee S."/>
            <person name="Li M."/>
            <person name="Ming W."/>
            <person name="Munidasa M."/>
            <person name="Muniz J."/>
            <person name="Nguyen L."/>
            <person name="Osuji N."/>
            <person name="Pu L.-L."/>
            <person name="Puazo M."/>
            <person name="Skinner E."/>
            <person name="Qu C."/>
            <person name="Quiroz J."/>
            <person name="Raj R."/>
            <person name="Weissenberger G."/>
            <person name="Xin Y."/>
            <person name="Zou X."/>
            <person name="Han Y."/>
            <person name="Worley K."/>
            <person name="Muzny D."/>
            <person name="Gibbs R."/>
        </authorList>
    </citation>
    <scope>NUCLEOTIDE SEQUENCE</scope>
    <source>
        <strain evidence="10">HAZT.00-mixed</strain>
        <tissue evidence="10">Whole organism</tissue>
    </source>
</reference>
<dbReference type="Pfam" id="PF00001">
    <property type="entry name" value="7tm_1"/>
    <property type="match status" value="2"/>
</dbReference>
<sequence length="287" mass="32520">MMSACVHRATNMSREEKAAFPERCLSGLQDMDGGMNASSMELSNNDLMAPSFPEELLRVNMTNLIAYSVLFPMAAVGNLLVLNSLFNNRRCKSRINLMILNLSFADMIVTFVFLPVEVIWNLTIQWPFGELGCKVYKFFSAFGFYTSSMILHGGRMHLRRSNLSSLERARTRTLRMTFIIVIAFIWCWTPYALGTMWNFIDKSSFENMNKSLQDMIFLLAVSNSVVNPLVYGRYIIPCCRHIGPRKPRPRRHSLQLQRNSSLGCNDAITRESSPPLGNGTIAAMVCT</sequence>
<evidence type="ECO:0000313" key="10">
    <source>
        <dbReference type="EMBL" id="KAA0203397.1"/>
    </source>
</evidence>
<dbReference type="PANTHER" id="PTHR24241:SF190">
    <property type="entry name" value="CARDIOACCELERATORY PEPTIDE RECEPTOR-LIKE PROTEIN"/>
    <property type="match status" value="1"/>
</dbReference>
<dbReference type="GO" id="GO:0004930">
    <property type="term" value="F:G protein-coupled receptor activity"/>
    <property type="evidence" value="ECO:0007669"/>
    <property type="project" value="InterPro"/>
</dbReference>
<gene>
    <name evidence="10" type="ORF">HAZT_HAZT005172</name>
</gene>
<dbReference type="GO" id="GO:0042277">
    <property type="term" value="F:peptide binding"/>
    <property type="evidence" value="ECO:0007669"/>
    <property type="project" value="TreeGrafter"/>
</dbReference>
<evidence type="ECO:0000256" key="5">
    <source>
        <dbReference type="ARBA" id="ARBA00022989"/>
    </source>
</evidence>
<proteinExistence type="inferred from homology"/>
<dbReference type="Gene3D" id="1.20.1070.10">
    <property type="entry name" value="Rhodopsin 7-helix transmembrane proteins"/>
    <property type="match status" value="2"/>
</dbReference>
<dbReference type="AlphaFoldDB" id="A0A6A0HFZ1"/>
<reference evidence="10" key="2">
    <citation type="journal article" date="2018" name="Environ. Sci. Technol.">
        <title>The Toxicogenome of Hyalella azteca: A Model for Sediment Ecotoxicology and Evolutionary Toxicology.</title>
        <authorList>
            <person name="Poynton H.C."/>
            <person name="Hasenbein S."/>
            <person name="Benoit J.B."/>
            <person name="Sepulveda M.S."/>
            <person name="Poelchau M.F."/>
            <person name="Hughes D.S.T."/>
            <person name="Murali S.C."/>
            <person name="Chen S."/>
            <person name="Glastad K.M."/>
            <person name="Goodisman M.A.D."/>
            <person name="Werren J.H."/>
            <person name="Vineis J.H."/>
            <person name="Bowen J.L."/>
            <person name="Friedrich M."/>
            <person name="Jones J."/>
            <person name="Robertson H.M."/>
            <person name="Feyereisen R."/>
            <person name="Mechler-Hickson A."/>
            <person name="Mathers N."/>
            <person name="Lee C.E."/>
            <person name="Colbourne J.K."/>
            <person name="Biales A."/>
            <person name="Johnston J.S."/>
            <person name="Wellborn G.A."/>
            <person name="Rosendale A.J."/>
            <person name="Cridge A.G."/>
            <person name="Munoz-Torres M.C."/>
            <person name="Bain P.A."/>
            <person name="Manny A.R."/>
            <person name="Major K.M."/>
            <person name="Lambert F.N."/>
            <person name="Vulpe C.D."/>
            <person name="Tuck P."/>
            <person name="Blalock B.J."/>
            <person name="Lin Y.Y."/>
            <person name="Smith M.E."/>
            <person name="Ochoa-Acuna H."/>
            <person name="Chen M.M."/>
            <person name="Childers C.P."/>
            <person name="Qu J."/>
            <person name="Dugan S."/>
            <person name="Lee S.L."/>
            <person name="Chao H."/>
            <person name="Dinh H."/>
            <person name="Han Y."/>
            <person name="Doddapaneni H."/>
            <person name="Worley K.C."/>
            <person name="Muzny D.M."/>
            <person name="Gibbs R.A."/>
            <person name="Richards S."/>
        </authorList>
    </citation>
    <scope>NUCLEOTIDE SEQUENCE</scope>
    <source>
        <strain evidence="10">HAZT.00-mixed</strain>
        <tissue evidence="10">Whole organism</tissue>
    </source>
</reference>
<feature type="transmembrane region" description="Helical" evidence="8">
    <location>
        <begin position="174"/>
        <end position="195"/>
    </location>
</feature>